<gene>
    <name evidence="1" type="ORF">FHS54_000160</name>
</gene>
<evidence type="ECO:0000313" key="2">
    <source>
        <dbReference type="Proteomes" id="UP000576821"/>
    </source>
</evidence>
<proteinExistence type="predicted"/>
<protein>
    <submittedName>
        <fullName evidence="1">Uncharacterized protein</fullName>
    </submittedName>
</protein>
<name>A0A846M3S0_9SPHN</name>
<dbReference type="RefSeq" id="WP_167301891.1">
    <property type="nucleotide sequence ID" value="NZ_JAASQR010000001.1"/>
</dbReference>
<dbReference type="Proteomes" id="UP000576821">
    <property type="component" value="Unassembled WGS sequence"/>
</dbReference>
<sequence length="96" mass="10690">MNLHPQIAALAVQLEDLSIFLRVHGDRIWSGKVDLCRHLVADSNFAGVDHFLRLFEGDDNLDDVRLDDPGDTAELDRLRKAARVLAGRLAKEEGAD</sequence>
<dbReference type="EMBL" id="JAASQR010000001">
    <property type="protein sequence ID" value="NIJ15211.1"/>
    <property type="molecule type" value="Genomic_DNA"/>
</dbReference>
<comment type="caution">
    <text evidence="1">The sequence shown here is derived from an EMBL/GenBank/DDBJ whole genome shotgun (WGS) entry which is preliminary data.</text>
</comment>
<keyword evidence="2" id="KW-1185">Reference proteome</keyword>
<reference evidence="1 2" key="1">
    <citation type="submission" date="2020-03" db="EMBL/GenBank/DDBJ databases">
        <title>Genomic Encyclopedia of Type Strains, Phase IV (KMG-IV): sequencing the most valuable type-strain genomes for metagenomic binning, comparative biology and taxonomic classification.</title>
        <authorList>
            <person name="Goeker M."/>
        </authorList>
    </citation>
    <scope>NUCLEOTIDE SEQUENCE [LARGE SCALE GENOMIC DNA]</scope>
    <source>
        <strain evidence="1 2">DSM 21299</strain>
    </source>
</reference>
<evidence type="ECO:0000313" key="1">
    <source>
        <dbReference type="EMBL" id="NIJ15211.1"/>
    </source>
</evidence>
<accession>A0A846M3S0</accession>
<dbReference type="AlphaFoldDB" id="A0A846M3S0"/>
<organism evidence="1 2">
    <name type="scientific">Sphingobium vermicomposti</name>
    <dbReference type="NCBI Taxonomy" id="529005"/>
    <lineage>
        <taxon>Bacteria</taxon>
        <taxon>Pseudomonadati</taxon>
        <taxon>Pseudomonadota</taxon>
        <taxon>Alphaproteobacteria</taxon>
        <taxon>Sphingomonadales</taxon>
        <taxon>Sphingomonadaceae</taxon>
        <taxon>Sphingobium</taxon>
    </lineage>
</organism>